<keyword evidence="1" id="KW-0479">Metal-binding</keyword>
<dbReference type="InterPro" id="IPR011051">
    <property type="entry name" value="RmlC_Cupin_sf"/>
</dbReference>
<dbReference type="Proteomes" id="UP001284601">
    <property type="component" value="Unassembled WGS sequence"/>
</dbReference>
<proteinExistence type="predicted"/>
<reference evidence="4" key="1">
    <citation type="submission" date="2023-07" db="EMBL/GenBank/DDBJ databases">
        <title>Conexibacter stalactiti sp. nov., isolated from stalactites in a lava cave and emended description of the genus Conexibacter.</title>
        <authorList>
            <person name="Lee S.D."/>
        </authorList>
    </citation>
    <scope>NUCLEOTIDE SEQUENCE [LARGE SCALE GENOMIC DNA]</scope>
    <source>
        <strain evidence="4">KCTC 39840</strain>
    </source>
</reference>
<dbReference type="Pfam" id="PF07883">
    <property type="entry name" value="Cupin_2"/>
    <property type="match status" value="1"/>
</dbReference>
<feature type="domain" description="Cupin type-2" evidence="2">
    <location>
        <begin position="43"/>
        <end position="109"/>
    </location>
</feature>
<dbReference type="InterPro" id="IPR013096">
    <property type="entry name" value="Cupin_2"/>
</dbReference>
<dbReference type="EMBL" id="JAWSTH010000040">
    <property type="protein sequence ID" value="MDW5595784.1"/>
    <property type="molecule type" value="Genomic_DNA"/>
</dbReference>
<comment type="caution">
    <text evidence="3">The sequence shown here is derived from an EMBL/GenBank/DDBJ whole genome shotgun (WGS) entry which is preliminary data.</text>
</comment>
<dbReference type="RefSeq" id="WP_318598122.1">
    <property type="nucleotide sequence ID" value="NZ_JAWSTH010000040.1"/>
</dbReference>
<gene>
    <name evidence="3" type="ORF">R7226_15660</name>
</gene>
<sequence>MPFTLKNLREDLEDVGSNFNGAPDLEFRMATKALQLEQSGLTYQHVPPGYRFPYGHTHKEQEELYVVVGGSGRMKLDDEIVEVKKWDVVRVPPGTWRGYESGPEGLELLVFGAPNLGDNPRDDVEGTRDWWGD</sequence>
<name>A0ABU4HSR3_9ACTN</name>
<organism evidence="3 4">
    <name type="scientific">Conexibacter stalactiti</name>
    <dbReference type="NCBI Taxonomy" id="1940611"/>
    <lineage>
        <taxon>Bacteria</taxon>
        <taxon>Bacillati</taxon>
        <taxon>Actinomycetota</taxon>
        <taxon>Thermoleophilia</taxon>
        <taxon>Solirubrobacterales</taxon>
        <taxon>Conexibacteraceae</taxon>
        <taxon>Conexibacter</taxon>
    </lineage>
</organism>
<accession>A0ABU4HSR3</accession>
<dbReference type="Gene3D" id="2.60.120.10">
    <property type="entry name" value="Jelly Rolls"/>
    <property type="match status" value="1"/>
</dbReference>
<dbReference type="SUPFAM" id="SSF51182">
    <property type="entry name" value="RmlC-like cupins"/>
    <property type="match status" value="1"/>
</dbReference>
<dbReference type="InterPro" id="IPR051610">
    <property type="entry name" value="GPI/OXD"/>
</dbReference>
<protein>
    <submittedName>
        <fullName evidence="3">Cupin domain-containing protein</fullName>
    </submittedName>
</protein>
<reference evidence="3 4" key="2">
    <citation type="submission" date="2023-10" db="EMBL/GenBank/DDBJ databases">
        <authorList>
            <person name="Han X.F."/>
        </authorList>
    </citation>
    <scope>NUCLEOTIDE SEQUENCE [LARGE SCALE GENOMIC DNA]</scope>
    <source>
        <strain evidence="3 4">KCTC 39840</strain>
    </source>
</reference>
<dbReference type="PANTHER" id="PTHR35848">
    <property type="entry name" value="OXALATE-BINDING PROTEIN"/>
    <property type="match status" value="1"/>
</dbReference>
<evidence type="ECO:0000256" key="1">
    <source>
        <dbReference type="ARBA" id="ARBA00022723"/>
    </source>
</evidence>
<evidence type="ECO:0000313" key="4">
    <source>
        <dbReference type="Proteomes" id="UP001284601"/>
    </source>
</evidence>
<evidence type="ECO:0000259" key="2">
    <source>
        <dbReference type="Pfam" id="PF07883"/>
    </source>
</evidence>
<dbReference type="InterPro" id="IPR014710">
    <property type="entry name" value="RmlC-like_jellyroll"/>
</dbReference>
<evidence type="ECO:0000313" key="3">
    <source>
        <dbReference type="EMBL" id="MDW5595784.1"/>
    </source>
</evidence>
<keyword evidence="4" id="KW-1185">Reference proteome</keyword>